<accession>A0A0K2ASN1</accession>
<protein>
    <submittedName>
        <fullName evidence="1">Uncharacterized protein</fullName>
    </submittedName>
</protein>
<proteinExistence type="predicted"/>
<evidence type="ECO:0000313" key="2">
    <source>
        <dbReference type="Proteomes" id="UP000061018"/>
    </source>
</evidence>
<dbReference type="KEGG" id="samb:SAM23877_3076"/>
<reference evidence="2" key="1">
    <citation type="journal article" date="2015" name="J. Biotechnol.">
        <title>Complete genome sequence of Streptomyces ambofaciens ATCC 23877, the spiramycin producer.</title>
        <authorList>
            <person name="Thibessard A."/>
            <person name="Haas D."/>
            <person name="Gerbaud C."/>
            <person name="Aigle B."/>
            <person name="Lautru S."/>
            <person name="Pernodet J.L."/>
            <person name="Leblond P."/>
        </authorList>
    </citation>
    <scope>NUCLEOTIDE SEQUENCE [LARGE SCALE GENOMIC DNA]</scope>
    <source>
        <strain evidence="2">ATCC 23877 / 3486 / DSM 40053 / JCM 4204 / NBRC 12836 / NRRL B-2516</strain>
    </source>
</reference>
<gene>
    <name evidence="1" type="ORF">SAM23877_3076</name>
</gene>
<evidence type="ECO:0000313" key="1">
    <source>
        <dbReference type="EMBL" id="AKZ56125.1"/>
    </source>
</evidence>
<dbReference type="Proteomes" id="UP000061018">
    <property type="component" value="Chromosome"/>
</dbReference>
<name>A0A0K2ASN1_STRA7</name>
<dbReference type="AlphaFoldDB" id="A0A0K2ASN1"/>
<sequence>MCIGTGSNAGSSFLVQALRGIGVPVGLIGMSRFKAI</sequence>
<dbReference type="EMBL" id="CP012382">
    <property type="protein sequence ID" value="AKZ56125.1"/>
    <property type="molecule type" value="Genomic_DNA"/>
</dbReference>
<organism evidence="1 2">
    <name type="scientific">Streptomyces ambofaciens (strain ATCC 23877 / 3486 / DSM 40053 / JCM 4204 / NBRC 12836 / NRRL B-2516)</name>
    <dbReference type="NCBI Taxonomy" id="278992"/>
    <lineage>
        <taxon>Bacteria</taxon>
        <taxon>Bacillati</taxon>
        <taxon>Actinomycetota</taxon>
        <taxon>Actinomycetes</taxon>
        <taxon>Kitasatosporales</taxon>
        <taxon>Streptomycetaceae</taxon>
        <taxon>Streptomyces</taxon>
    </lineage>
</organism>